<dbReference type="PANTHER" id="PTHR30055">
    <property type="entry name" value="HTH-TYPE TRANSCRIPTIONAL REGULATOR RUTR"/>
    <property type="match status" value="1"/>
</dbReference>
<feature type="DNA-binding region" description="H-T-H motif" evidence="4">
    <location>
        <begin position="27"/>
        <end position="46"/>
    </location>
</feature>
<keyword evidence="7" id="KW-1185">Reference proteome</keyword>
<evidence type="ECO:0000259" key="5">
    <source>
        <dbReference type="PROSITE" id="PS50977"/>
    </source>
</evidence>
<dbReference type="EMBL" id="JACHMI010000001">
    <property type="protein sequence ID" value="MBB6549933.1"/>
    <property type="molecule type" value="Genomic_DNA"/>
</dbReference>
<dbReference type="AlphaFoldDB" id="A0A7X0NUL0"/>
<evidence type="ECO:0000256" key="1">
    <source>
        <dbReference type="ARBA" id="ARBA00023015"/>
    </source>
</evidence>
<accession>A0A7X0NUL0</accession>
<dbReference type="Pfam" id="PF14246">
    <property type="entry name" value="TetR_C_7"/>
    <property type="match status" value="1"/>
</dbReference>
<proteinExistence type="predicted"/>
<dbReference type="InterPro" id="IPR039536">
    <property type="entry name" value="TetR_C_Proteobacteria"/>
</dbReference>
<gene>
    <name evidence="6" type="ORF">HD593_004728</name>
</gene>
<protein>
    <submittedName>
        <fullName evidence="6">AcrR family transcriptional regulator</fullName>
    </submittedName>
</protein>
<dbReference type="RefSeq" id="WP_185104286.1">
    <property type="nucleotide sequence ID" value="NZ_BAAAXY010000049.1"/>
</dbReference>
<keyword evidence="3" id="KW-0804">Transcription</keyword>
<dbReference type="GO" id="GO:0000976">
    <property type="term" value="F:transcription cis-regulatory region binding"/>
    <property type="evidence" value="ECO:0007669"/>
    <property type="project" value="TreeGrafter"/>
</dbReference>
<dbReference type="InterPro" id="IPR009057">
    <property type="entry name" value="Homeodomain-like_sf"/>
</dbReference>
<sequence>MTREDKRKAILAGALTVFARDGYTRASVDAIARAAEVSTRTIYNHFADKAVLFQAVIQESAARAAEAQLAVIDRHLRKVTDLEADLVDFGREFTAPVGDGHAEHFALVRQINAEAGHIPQAAIEAWQETGPHRVRREVAAHLRRWTEQGLLRAENPDRAAVHLLLLISVSDPSYQGTVPTEEEINETVSSGVRAFLHGYLR</sequence>
<dbReference type="InterPro" id="IPR023772">
    <property type="entry name" value="DNA-bd_HTH_TetR-type_CS"/>
</dbReference>
<dbReference type="FunFam" id="1.10.10.60:FF:000141">
    <property type="entry name" value="TetR family transcriptional regulator"/>
    <property type="match status" value="1"/>
</dbReference>
<reference evidence="6 7" key="1">
    <citation type="submission" date="2020-08" db="EMBL/GenBank/DDBJ databases">
        <title>Sequencing the genomes of 1000 actinobacteria strains.</title>
        <authorList>
            <person name="Klenk H.-P."/>
        </authorList>
    </citation>
    <scope>NUCLEOTIDE SEQUENCE [LARGE SCALE GENOMIC DNA]</scope>
    <source>
        <strain evidence="6 7">DSM 43768</strain>
    </source>
</reference>
<evidence type="ECO:0000256" key="4">
    <source>
        <dbReference type="PROSITE-ProRule" id="PRU00335"/>
    </source>
</evidence>
<dbReference type="PANTHER" id="PTHR30055:SF146">
    <property type="entry name" value="HTH-TYPE TRANSCRIPTIONAL DUAL REGULATOR CECR"/>
    <property type="match status" value="1"/>
</dbReference>
<dbReference type="Pfam" id="PF00440">
    <property type="entry name" value="TetR_N"/>
    <property type="match status" value="1"/>
</dbReference>
<comment type="caution">
    <text evidence="6">The sequence shown here is derived from an EMBL/GenBank/DDBJ whole genome shotgun (WGS) entry which is preliminary data.</text>
</comment>
<feature type="domain" description="HTH tetR-type" evidence="5">
    <location>
        <begin position="4"/>
        <end position="64"/>
    </location>
</feature>
<dbReference type="SUPFAM" id="SSF48498">
    <property type="entry name" value="Tetracyclin repressor-like, C-terminal domain"/>
    <property type="match status" value="1"/>
</dbReference>
<evidence type="ECO:0000313" key="6">
    <source>
        <dbReference type="EMBL" id="MBB6549933.1"/>
    </source>
</evidence>
<dbReference type="InterPro" id="IPR036271">
    <property type="entry name" value="Tet_transcr_reg_TetR-rel_C_sf"/>
</dbReference>
<organism evidence="6 7">
    <name type="scientific">Nonomuraea rubra</name>
    <dbReference type="NCBI Taxonomy" id="46180"/>
    <lineage>
        <taxon>Bacteria</taxon>
        <taxon>Bacillati</taxon>
        <taxon>Actinomycetota</taxon>
        <taxon>Actinomycetes</taxon>
        <taxon>Streptosporangiales</taxon>
        <taxon>Streptosporangiaceae</taxon>
        <taxon>Nonomuraea</taxon>
    </lineage>
</organism>
<dbReference type="SUPFAM" id="SSF46689">
    <property type="entry name" value="Homeodomain-like"/>
    <property type="match status" value="1"/>
</dbReference>
<dbReference type="InterPro" id="IPR001647">
    <property type="entry name" value="HTH_TetR"/>
</dbReference>
<evidence type="ECO:0000256" key="3">
    <source>
        <dbReference type="ARBA" id="ARBA00023163"/>
    </source>
</evidence>
<evidence type="ECO:0000313" key="7">
    <source>
        <dbReference type="Proteomes" id="UP000565579"/>
    </source>
</evidence>
<dbReference type="PRINTS" id="PR00455">
    <property type="entry name" value="HTHTETR"/>
</dbReference>
<keyword evidence="2 4" id="KW-0238">DNA-binding</keyword>
<dbReference type="PROSITE" id="PS50977">
    <property type="entry name" value="HTH_TETR_2"/>
    <property type="match status" value="1"/>
</dbReference>
<dbReference type="InterPro" id="IPR050109">
    <property type="entry name" value="HTH-type_TetR-like_transc_reg"/>
</dbReference>
<dbReference type="GO" id="GO:0003700">
    <property type="term" value="F:DNA-binding transcription factor activity"/>
    <property type="evidence" value="ECO:0007669"/>
    <property type="project" value="TreeGrafter"/>
</dbReference>
<evidence type="ECO:0000256" key="2">
    <source>
        <dbReference type="ARBA" id="ARBA00023125"/>
    </source>
</evidence>
<keyword evidence="1" id="KW-0805">Transcription regulation</keyword>
<dbReference type="Proteomes" id="UP000565579">
    <property type="component" value="Unassembled WGS sequence"/>
</dbReference>
<dbReference type="GO" id="GO:0045892">
    <property type="term" value="P:negative regulation of DNA-templated transcription"/>
    <property type="evidence" value="ECO:0007669"/>
    <property type="project" value="UniProtKB-ARBA"/>
</dbReference>
<dbReference type="PROSITE" id="PS01081">
    <property type="entry name" value="HTH_TETR_1"/>
    <property type="match status" value="1"/>
</dbReference>
<name>A0A7X0NUL0_9ACTN</name>
<dbReference type="Gene3D" id="1.10.357.10">
    <property type="entry name" value="Tetracycline Repressor, domain 2"/>
    <property type="match status" value="1"/>
</dbReference>